<organism evidence="7 8">
    <name type="scientific">Alkalihalobacillus trypoxylicola</name>
    <dbReference type="NCBI Taxonomy" id="519424"/>
    <lineage>
        <taxon>Bacteria</taxon>
        <taxon>Bacillati</taxon>
        <taxon>Bacillota</taxon>
        <taxon>Bacilli</taxon>
        <taxon>Bacillales</taxon>
        <taxon>Bacillaceae</taxon>
        <taxon>Alkalihalobacillus</taxon>
    </lineage>
</organism>
<evidence type="ECO:0000313" key="8">
    <source>
        <dbReference type="Proteomes" id="UP000075806"/>
    </source>
</evidence>
<keyword evidence="3 6" id="KW-0812">Transmembrane</keyword>
<accession>A0A162DFP5</accession>
<dbReference type="STRING" id="519424.AZF04_08120"/>
<dbReference type="PANTHER" id="PTHR30086">
    <property type="entry name" value="ARGININE EXPORTER PROTEIN ARGO"/>
    <property type="match status" value="1"/>
</dbReference>
<dbReference type="AlphaFoldDB" id="A0A162DFP5"/>
<feature type="transmembrane region" description="Helical" evidence="6">
    <location>
        <begin position="109"/>
        <end position="133"/>
    </location>
</feature>
<reference evidence="7" key="1">
    <citation type="submission" date="2016-02" db="EMBL/GenBank/DDBJ databases">
        <title>Genome sequence of Bacillus trypoxylicola KCTC 13244(T).</title>
        <authorList>
            <person name="Jeong H."/>
            <person name="Park S.-H."/>
            <person name="Choi S.-K."/>
        </authorList>
    </citation>
    <scope>NUCLEOTIDE SEQUENCE [LARGE SCALE GENOMIC DNA]</scope>
    <source>
        <strain evidence="7">KCTC 13244</strain>
    </source>
</reference>
<evidence type="ECO:0000256" key="2">
    <source>
        <dbReference type="ARBA" id="ARBA00022475"/>
    </source>
</evidence>
<feature type="transmembrane region" description="Helical" evidence="6">
    <location>
        <begin position="70"/>
        <end position="89"/>
    </location>
</feature>
<keyword evidence="8" id="KW-1185">Reference proteome</keyword>
<feature type="transmembrane region" description="Helical" evidence="6">
    <location>
        <begin position="145"/>
        <end position="164"/>
    </location>
</feature>
<sequence>MDHFLSSIILGISLAAPVGPVCIELVRRGINGGFFNGLSVGLGAMSADFIFMIFIFLGLHQFLQQVYVQFFMYGIGAIILLYLALQSFLNNQQLTTLSTPLSHQHSKLRYSYGAGLFIALLNPINILFWFAIYGSILSEQIHQPLTILFGSSLSIFIGIFIWNLNLAFLAHFLSHIMKPSYFRYMNICAAVILTYFSVHFFIKAFLLI</sequence>
<dbReference type="EMBL" id="LTAO01000023">
    <property type="protein sequence ID" value="KYG29477.1"/>
    <property type="molecule type" value="Genomic_DNA"/>
</dbReference>
<dbReference type="OrthoDB" id="7874789at2"/>
<feature type="transmembrane region" description="Helical" evidence="6">
    <location>
        <begin position="184"/>
        <end position="206"/>
    </location>
</feature>
<dbReference type="RefSeq" id="WP_061949276.1">
    <property type="nucleotide sequence ID" value="NZ_LTAO01000023.1"/>
</dbReference>
<keyword evidence="5 6" id="KW-0472">Membrane</keyword>
<gene>
    <name evidence="7" type="ORF">AZF04_08120</name>
</gene>
<keyword evidence="4 6" id="KW-1133">Transmembrane helix</keyword>
<dbReference type="GO" id="GO:0005886">
    <property type="term" value="C:plasma membrane"/>
    <property type="evidence" value="ECO:0007669"/>
    <property type="project" value="UniProtKB-SubCell"/>
</dbReference>
<comment type="caution">
    <text evidence="7">The sequence shown here is derived from an EMBL/GenBank/DDBJ whole genome shotgun (WGS) entry which is preliminary data.</text>
</comment>
<dbReference type="InterPro" id="IPR001123">
    <property type="entry name" value="LeuE-type"/>
</dbReference>
<dbReference type="GO" id="GO:0015171">
    <property type="term" value="F:amino acid transmembrane transporter activity"/>
    <property type="evidence" value="ECO:0007669"/>
    <property type="project" value="TreeGrafter"/>
</dbReference>
<evidence type="ECO:0000256" key="5">
    <source>
        <dbReference type="ARBA" id="ARBA00023136"/>
    </source>
</evidence>
<proteinExistence type="predicted"/>
<feature type="transmembrane region" description="Helical" evidence="6">
    <location>
        <begin position="36"/>
        <end position="58"/>
    </location>
</feature>
<comment type="subcellular location">
    <subcellularLocation>
        <location evidence="1">Cell membrane</location>
        <topology evidence="1">Multi-pass membrane protein</topology>
    </subcellularLocation>
</comment>
<dbReference type="Proteomes" id="UP000075806">
    <property type="component" value="Unassembled WGS sequence"/>
</dbReference>
<keyword evidence="2" id="KW-1003">Cell membrane</keyword>
<evidence type="ECO:0000256" key="6">
    <source>
        <dbReference type="SAM" id="Phobius"/>
    </source>
</evidence>
<evidence type="ECO:0000313" key="7">
    <source>
        <dbReference type="EMBL" id="KYG29477.1"/>
    </source>
</evidence>
<evidence type="ECO:0008006" key="9">
    <source>
        <dbReference type="Google" id="ProtNLM"/>
    </source>
</evidence>
<evidence type="ECO:0000256" key="3">
    <source>
        <dbReference type="ARBA" id="ARBA00022692"/>
    </source>
</evidence>
<evidence type="ECO:0000256" key="4">
    <source>
        <dbReference type="ARBA" id="ARBA00022989"/>
    </source>
</evidence>
<dbReference type="PANTHER" id="PTHR30086:SF6">
    <property type="entry name" value="AMINO ACID EFFLUX PROTEIN YCGF-RELATED"/>
    <property type="match status" value="1"/>
</dbReference>
<protein>
    <recommendedName>
        <fullName evidence="9">Amino acid transporter</fullName>
    </recommendedName>
</protein>
<name>A0A162DFP5_9BACI</name>
<dbReference type="Pfam" id="PF01810">
    <property type="entry name" value="LysE"/>
    <property type="match status" value="1"/>
</dbReference>
<evidence type="ECO:0000256" key="1">
    <source>
        <dbReference type="ARBA" id="ARBA00004651"/>
    </source>
</evidence>